<feature type="region of interest" description="Disordered" evidence="1">
    <location>
        <begin position="217"/>
        <end position="237"/>
    </location>
</feature>
<dbReference type="Proteomes" id="UP000654918">
    <property type="component" value="Unassembled WGS sequence"/>
</dbReference>
<name>A0A8H6N6J3_9PEZI</name>
<feature type="region of interest" description="Disordered" evidence="1">
    <location>
        <begin position="1"/>
        <end position="135"/>
    </location>
</feature>
<gene>
    <name evidence="2" type="ORF">CPLU01_12493</name>
</gene>
<dbReference type="EMBL" id="WIGO01000259">
    <property type="protein sequence ID" value="KAF6821463.1"/>
    <property type="molecule type" value="Genomic_DNA"/>
</dbReference>
<feature type="compositionally biased region" description="Polar residues" evidence="1">
    <location>
        <begin position="9"/>
        <end position="24"/>
    </location>
</feature>
<feature type="compositionally biased region" description="Polar residues" evidence="1">
    <location>
        <begin position="61"/>
        <end position="84"/>
    </location>
</feature>
<proteinExistence type="predicted"/>
<evidence type="ECO:0000256" key="1">
    <source>
        <dbReference type="SAM" id="MobiDB-lite"/>
    </source>
</evidence>
<evidence type="ECO:0000313" key="3">
    <source>
        <dbReference type="Proteomes" id="UP000654918"/>
    </source>
</evidence>
<evidence type="ECO:0000313" key="2">
    <source>
        <dbReference type="EMBL" id="KAF6821463.1"/>
    </source>
</evidence>
<protein>
    <submittedName>
        <fullName evidence="2">Uncharacterized protein</fullName>
    </submittedName>
</protein>
<feature type="compositionally biased region" description="Basic residues" evidence="1">
    <location>
        <begin position="224"/>
        <end position="237"/>
    </location>
</feature>
<accession>A0A8H6N6J3</accession>
<sequence>MTKPRAPASVTQPPRATHGRQTPRATGHRSSYVKATSPASCFLALPPQPRQSSNDKRTHVFTASSSSPRPLTTSGSSKQTTVAVSTAKGFSEWHRANKRQPLLLSPSTSTAAQKAPVRSNPVESPNLLPMTGPWLSRLWPGEVHRRGKIHTKQRIAESETLPGGFGEGPQQVLYTNMGGAGSGRGSLASWPGTDSANIRQSRRCLLSLSARSPESFGWDGGHDRGHHHHHHNHHPPLRHVTKTVARQRRVVPCNQCAIPALG</sequence>
<organism evidence="2 3">
    <name type="scientific">Colletotrichum plurivorum</name>
    <dbReference type="NCBI Taxonomy" id="2175906"/>
    <lineage>
        <taxon>Eukaryota</taxon>
        <taxon>Fungi</taxon>
        <taxon>Dikarya</taxon>
        <taxon>Ascomycota</taxon>
        <taxon>Pezizomycotina</taxon>
        <taxon>Sordariomycetes</taxon>
        <taxon>Hypocreomycetidae</taxon>
        <taxon>Glomerellales</taxon>
        <taxon>Glomerellaceae</taxon>
        <taxon>Colletotrichum</taxon>
        <taxon>Colletotrichum orchidearum species complex</taxon>
    </lineage>
</organism>
<keyword evidence="3" id="KW-1185">Reference proteome</keyword>
<feature type="region of interest" description="Disordered" evidence="1">
    <location>
        <begin position="150"/>
        <end position="169"/>
    </location>
</feature>
<comment type="caution">
    <text evidence="2">The sequence shown here is derived from an EMBL/GenBank/DDBJ whole genome shotgun (WGS) entry which is preliminary data.</text>
</comment>
<reference evidence="2" key="1">
    <citation type="journal article" date="2020" name="Phytopathology">
        <title>Genome Sequence Resources of Colletotrichum truncatum, C. plurivorum, C. musicola, and C. sojae: Four Species Pathogenic to Soybean (Glycine max).</title>
        <authorList>
            <person name="Rogerio F."/>
            <person name="Boufleur T.R."/>
            <person name="Ciampi-Guillardi M."/>
            <person name="Sukno S.A."/>
            <person name="Thon M.R."/>
            <person name="Massola Junior N.S."/>
            <person name="Baroncelli R."/>
        </authorList>
    </citation>
    <scope>NUCLEOTIDE SEQUENCE</scope>
    <source>
        <strain evidence="2">LFN00145</strain>
    </source>
</reference>
<dbReference type="AlphaFoldDB" id="A0A8H6N6J3"/>